<dbReference type="InterPro" id="IPR001547">
    <property type="entry name" value="Glyco_hydro_5"/>
</dbReference>
<dbReference type="Gene3D" id="3.20.20.80">
    <property type="entry name" value="Glycosidases"/>
    <property type="match status" value="1"/>
</dbReference>
<evidence type="ECO:0000259" key="11">
    <source>
        <dbReference type="PROSITE" id="PS51173"/>
    </source>
</evidence>
<keyword evidence="13" id="KW-1185">Reference proteome</keyword>
<comment type="caution">
    <text evidence="12">The sequence shown here is derived from an EMBL/GenBank/DDBJ whole genome shotgun (WGS) entry which is preliminary data.</text>
</comment>
<dbReference type="InterPro" id="IPR017853">
    <property type="entry name" value="GH"/>
</dbReference>
<reference evidence="12 13" key="1">
    <citation type="submission" date="2020-08" db="EMBL/GenBank/DDBJ databases">
        <title>A Genomic Blueprint of the Chicken Gut Microbiome.</title>
        <authorList>
            <person name="Gilroy R."/>
            <person name="Ravi A."/>
            <person name="Getino M."/>
            <person name="Pursley I."/>
            <person name="Horton D.L."/>
            <person name="Alikhan N.-F."/>
            <person name="Baker D."/>
            <person name="Gharbi K."/>
            <person name="Hall N."/>
            <person name="Watson M."/>
            <person name="Adriaenssens E.M."/>
            <person name="Foster-Nyarko E."/>
            <person name="Jarju S."/>
            <person name="Secka A."/>
            <person name="Antonio M."/>
            <person name="Oren A."/>
            <person name="Chaudhuri R."/>
            <person name="La Ragione R.M."/>
            <person name="Hildebrand F."/>
            <person name="Pallen M.J."/>
        </authorList>
    </citation>
    <scope>NUCLEOTIDE SEQUENCE [LARGE SCALE GENOMIC DNA]</scope>
    <source>
        <strain evidence="12 13">Sa3CUN1</strain>
    </source>
</reference>
<sequence>MSFKKVFACFLIIILQFTGCSNSYDYQNDRNIENSNIGYDLNTDNVSLTTTSKKEEKKSTLFEYVDLQNATSNSYYGKLHVNGKFLSDKNNKPVQLKGISTHGIAWFPQYINKDTFKTFKEDWNMNVIRLSMYTEDYGGYCSSDNNQKEYLKSLIYKGIDAAKELNMYVIVDWHILNDKNPLIHVDEAIKFFNEVSSKYGNDPHILYEICNEPNGDTSWEDIKSYSNKVIPVIRNNAPDSIIIVGTPNWSQDVDIASESPIENYDNLMYSLHFYADTHKDDLRNKMNKAIENGLPIFVTEYGLCDASGNGSINIPESNKWINALNKNNISYVAWNLSNKDESSAILSHLTEETVNFSSSDLSASGEWIKYMLTKNYTKNENNDYIDEEENEFVVEDSKEEIKSEDSTINNSSNAINSSSNTINNSSNTTNNVENISSNNNENTSTNNSYNNQSTSNSISNNNNNNNNSTNDKINNSSNNSNSTETNSTSFEKDLIKSASASSNLSTSINLESSWEESGKMCYLYRITLTNTSSTTIDNWTINIALKNDIELRNFWNSSAISAGNSLTLNSLHYNKTINPNSSVSDIGFIIKSK</sequence>
<accession>A0ABR8Q556</accession>
<evidence type="ECO:0000256" key="9">
    <source>
        <dbReference type="SAM" id="MobiDB-lite"/>
    </source>
</evidence>
<dbReference type="SMART" id="SM00637">
    <property type="entry name" value="CBD_II"/>
    <property type="match status" value="1"/>
</dbReference>
<keyword evidence="2 10" id="KW-0732">Signal</keyword>
<evidence type="ECO:0000256" key="4">
    <source>
        <dbReference type="ARBA" id="ARBA00023001"/>
    </source>
</evidence>
<comment type="similarity">
    <text evidence="8">Belongs to the glycosyl hydrolase 5 (cellulase A) family.</text>
</comment>
<dbReference type="SUPFAM" id="SSF51445">
    <property type="entry name" value="(Trans)glycosidases"/>
    <property type="match status" value="1"/>
</dbReference>
<dbReference type="Gene3D" id="2.60.40.290">
    <property type="match status" value="1"/>
</dbReference>
<comment type="catalytic activity">
    <reaction evidence="1 8">
        <text>Endohydrolysis of (1-&gt;4)-beta-D-glucosidic linkages in cellulose, lichenin and cereal beta-D-glucans.</text>
        <dbReference type="EC" id="3.2.1.4"/>
    </reaction>
</comment>
<dbReference type="PANTHER" id="PTHR34142">
    <property type="entry name" value="ENDO-BETA-1,4-GLUCANASE A"/>
    <property type="match status" value="1"/>
</dbReference>
<name>A0ABR8Q556_9CLOT</name>
<evidence type="ECO:0000256" key="10">
    <source>
        <dbReference type="SAM" id="SignalP"/>
    </source>
</evidence>
<proteinExistence type="inferred from homology"/>
<dbReference type="InterPro" id="IPR001919">
    <property type="entry name" value="CBD2"/>
</dbReference>
<organism evidence="12 13">
    <name type="scientific">Clostridium gallinarum</name>
    <dbReference type="NCBI Taxonomy" id="2762246"/>
    <lineage>
        <taxon>Bacteria</taxon>
        <taxon>Bacillati</taxon>
        <taxon>Bacillota</taxon>
        <taxon>Clostridia</taxon>
        <taxon>Eubacteriales</taxon>
        <taxon>Clostridiaceae</taxon>
        <taxon>Clostridium</taxon>
    </lineage>
</organism>
<feature type="chain" id="PRO_5045523066" description="Endoglucanase" evidence="10">
    <location>
        <begin position="24"/>
        <end position="593"/>
    </location>
</feature>
<evidence type="ECO:0000256" key="7">
    <source>
        <dbReference type="ARBA" id="ARBA00023326"/>
    </source>
</evidence>
<feature type="compositionally biased region" description="Basic and acidic residues" evidence="9">
    <location>
        <begin position="395"/>
        <end position="405"/>
    </location>
</feature>
<evidence type="ECO:0000256" key="5">
    <source>
        <dbReference type="ARBA" id="ARBA00023277"/>
    </source>
</evidence>
<dbReference type="SUPFAM" id="SSF49384">
    <property type="entry name" value="Carbohydrate-binding domain"/>
    <property type="match status" value="1"/>
</dbReference>
<evidence type="ECO:0000256" key="3">
    <source>
        <dbReference type="ARBA" id="ARBA00022801"/>
    </source>
</evidence>
<dbReference type="PANTHER" id="PTHR34142:SF1">
    <property type="entry name" value="GLYCOSIDE HYDROLASE FAMILY 5 DOMAIN-CONTAINING PROTEIN"/>
    <property type="match status" value="1"/>
</dbReference>
<feature type="compositionally biased region" description="Low complexity" evidence="9">
    <location>
        <begin position="406"/>
        <end position="489"/>
    </location>
</feature>
<keyword evidence="7 8" id="KW-0624">Polysaccharide degradation</keyword>
<dbReference type="EC" id="3.2.1.4" evidence="8"/>
<evidence type="ECO:0000256" key="2">
    <source>
        <dbReference type="ARBA" id="ARBA00022729"/>
    </source>
</evidence>
<dbReference type="EMBL" id="JACSQZ010000036">
    <property type="protein sequence ID" value="MBD7915561.1"/>
    <property type="molecule type" value="Genomic_DNA"/>
</dbReference>
<protein>
    <recommendedName>
        <fullName evidence="8">Endoglucanase</fullName>
        <ecNumber evidence="8">3.2.1.4</ecNumber>
    </recommendedName>
</protein>
<keyword evidence="4 8" id="KW-0136">Cellulose degradation</keyword>
<keyword evidence="5 8" id="KW-0119">Carbohydrate metabolism</keyword>
<dbReference type="Pfam" id="PF00553">
    <property type="entry name" value="CBM_2"/>
    <property type="match status" value="1"/>
</dbReference>
<evidence type="ECO:0000313" key="13">
    <source>
        <dbReference type="Proteomes" id="UP000640335"/>
    </source>
</evidence>
<dbReference type="PROSITE" id="PS51173">
    <property type="entry name" value="CBM2"/>
    <property type="match status" value="1"/>
</dbReference>
<keyword evidence="6 8" id="KW-0326">Glycosidase</keyword>
<dbReference type="Pfam" id="PF00150">
    <property type="entry name" value="Cellulase"/>
    <property type="match status" value="1"/>
</dbReference>
<evidence type="ECO:0000256" key="6">
    <source>
        <dbReference type="ARBA" id="ARBA00023295"/>
    </source>
</evidence>
<feature type="domain" description="CBM2" evidence="11">
    <location>
        <begin position="497"/>
        <end position="593"/>
    </location>
</feature>
<evidence type="ECO:0000256" key="8">
    <source>
        <dbReference type="RuleBase" id="RU361153"/>
    </source>
</evidence>
<dbReference type="InterPro" id="IPR012291">
    <property type="entry name" value="CBM2_carb-bd_dom_sf"/>
</dbReference>
<dbReference type="Proteomes" id="UP000640335">
    <property type="component" value="Unassembled WGS sequence"/>
</dbReference>
<evidence type="ECO:0000313" key="12">
    <source>
        <dbReference type="EMBL" id="MBD7915561.1"/>
    </source>
</evidence>
<dbReference type="InterPro" id="IPR008965">
    <property type="entry name" value="CBM2/CBM3_carb-bd_dom_sf"/>
</dbReference>
<dbReference type="InterPro" id="IPR018087">
    <property type="entry name" value="Glyco_hydro_5_CS"/>
</dbReference>
<gene>
    <name evidence="12" type="ORF">H9660_10425</name>
</gene>
<feature type="region of interest" description="Disordered" evidence="9">
    <location>
        <begin position="387"/>
        <end position="490"/>
    </location>
</feature>
<keyword evidence="3 8" id="KW-0378">Hydrolase</keyword>
<feature type="signal peptide" evidence="10">
    <location>
        <begin position="1"/>
        <end position="23"/>
    </location>
</feature>
<dbReference type="PROSITE" id="PS00659">
    <property type="entry name" value="GLYCOSYL_HYDROL_F5"/>
    <property type="match status" value="1"/>
</dbReference>
<evidence type="ECO:0000256" key="1">
    <source>
        <dbReference type="ARBA" id="ARBA00000966"/>
    </source>
</evidence>
<dbReference type="RefSeq" id="WP_191750322.1">
    <property type="nucleotide sequence ID" value="NZ_JACSQZ010000036.1"/>
</dbReference>